<dbReference type="EMBL" id="KZ671696">
    <property type="protein sequence ID" value="PPR80715.1"/>
    <property type="molecule type" value="Genomic_DNA"/>
</dbReference>
<gene>
    <name evidence="5" type="ORF">GOBAR_AA39996</name>
</gene>
<dbReference type="Proteomes" id="UP000239757">
    <property type="component" value="Unassembled WGS sequence"/>
</dbReference>
<dbReference type="GO" id="GO:0032418">
    <property type="term" value="P:lysosome localization"/>
    <property type="evidence" value="ECO:0007669"/>
    <property type="project" value="TreeGrafter"/>
</dbReference>
<dbReference type="GO" id="GO:0099078">
    <property type="term" value="C:BORC complex"/>
    <property type="evidence" value="ECO:0007669"/>
    <property type="project" value="TreeGrafter"/>
</dbReference>
<feature type="region of interest" description="Disordered" evidence="4">
    <location>
        <begin position="103"/>
        <end position="127"/>
    </location>
</feature>
<evidence type="ECO:0000256" key="4">
    <source>
        <dbReference type="SAM" id="MobiDB-lite"/>
    </source>
</evidence>
<evidence type="ECO:0000313" key="6">
    <source>
        <dbReference type="Proteomes" id="UP000239757"/>
    </source>
</evidence>
<dbReference type="Pfam" id="PF14712">
    <property type="entry name" value="Snapin_Pallidin"/>
    <property type="match status" value="1"/>
</dbReference>
<keyword evidence="2" id="KW-0175">Coiled coil</keyword>
<evidence type="ECO:0000256" key="1">
    <source>
        <dbReference type="ARBA" id="ARBA00006111"/>
    </source>
</evidence>
<dbReference type="PANTHER" id="PTHR31305:SF2">
    <property type="entry name" value="SNARE-ASSOCIATED PROTEIN SNAPIN"/>
    <property type="match status" value="1"/>
</dbReference>
<evidence type="ECO:0000313" key="5">
    <source>
        <dbReference type="EMBL" id="PPR80715.1"/>
    </source>
</evidence>
<dbReference type="GO" id="GO:0000149">
    <property type="term" value="F:SNARE binding"/>
    <property type="evidence" value="ECO:0007669"/>
    <property type="project" value="TreeGrafter"/>
</dbReference>
<feature type="compositionally biased region" description="Basic and acidic residues" evidence="4">
    <location>
        <begin position="1"/>
        <end position="14"/>
    </location>
</feature>
<dbReference type="GO" id="GO:0031083">
    <property type="term" value="C:BLOC-1 complex"/>
    <property type="evidence" value="ECO:0007669"/>
    <property type="project" value="InterPro"/>
</dbReference>
<organism evidence="5 6">
    <name type="scientific">Gossypium barbadense</name>
    <name type="common">Sea Island cotton</name>
    <name type="synonym">Hibiscus barbadensis</name>
    <dbReference type="NCBI Taxonomy" id="3634"/>
    <lineage>
        <taxon>Eukaryota</taxon>
        <taxon>Viridiplantae</taxon>
        <taxon>Streptophyta</taxon>
        <taxon>Embryophyta</taxon>
        <taxon>Tracheophyta</taxon>
        <taxon>Spermatophyta</taxon>
        <taxon>Magnoliopsida</taxon>
        <taxon>eudicotyledons</taxon>
        <taxon>Gunneridae</taxon>
        <taxon>Pentapetalae</taxon>
        <taxon>rosids</taxon>
        <taxon>malvids</taxon>
        <taxon>Malvales</taxon>
        <taxon>Malvaceae</taxon>
        <taxon>Malvoideae</taxon>
        <taxon>Gossypium</taxon>
    </lineage>
</organism>
<dbReference type="GO" id="GO:0007040">
    <property type="term" value="P:lysosome organization"/>
    <property type="evidence" value="ECO:0007669"/>
    <property type="project" value="TreeGrafter"/>
</dbReference>
<dbReference type="AlphaFoldDB" id="A0A2P5VPD9"/>
<dbReference type="GO" id="GO:0008333">
    <property type="term" value="P:endosome to lysosome transport"/>
    <property type="evidence" value="ECO:0007669"/>
    <property type="project" value="TreeGrafter"/>
</dbReference>
<evidence type="ECO:0000256" key="3">
    <source>
        <dbReference type="ARBA" id="ARBA00033330"/>
    </source>
</evidence>
<sequence>MKKKRDKELKDYPLSKEGGNVESSKPVPRRRRGTTKMHQLEPTALTRHWPSTYGIDDVAGFFDRRRRVANTAAASTGMGLEEEWGTAAWGGNVSNHNAAIGGVSEQVTPSNSSINPPPNPESESNNDLSTEALAKALSSMLTSLIKDFDSKALDTLASQDLLSSSIDRLTRELDQLLEDAPSPFIMQHAVKFSNVRKRVLSLNLLLKSIQRRVDNIDRMLSMGLQHGSLENLLFD</sequence>
<feature type="region of interest" description="Disordered" evidence="4">
    <location>
        <begin position="1"/>
        <end position="36"/>
    </location>
</feature>
<proteinExistence type="inferred from homology"/>
<comment type="similarity">
    <text evidence="1">Belongs to the SNAPIN family.</text>
</comment>
<dbReference type="OrthoDB" id="5399166at2759"/>
<reference evidence="5 6" key="1">
    <citation type="submission" date="2015-01" db="EMBL/GenBank/DDBJ databases">
        <title>Genome of allotetraploid Gossypium barbadense reveals genomic plasticity and fiber elongation in cotton evolution.</title>
        <authorList>
            <person name="Chen X."/>
            <person name="Liu X."/>
            <person name="Zhao B."/>
            <person name="Zheng H."/>
            <person name="Hu Y."/>
            <person name="Lu G."/>
            <person name="Yang C."/>
            <person name="Chen J."/>
            <person name="Shan C."/>
            <person name="Zhang L."/>
            <person name="Zhou Y."/>
            <person name="Wang L."/>
            <person name="Guo W."/>
            <person name="Bai Y."/>
            <person name="Ruan J."/>
            <person name="Shangguan X."/>
            <person name="Mao Y."/>
            <person name="Jiang J."/>
            <person name="Zhu Y."/>
            <person name="Lei J."/>
            <person name="Kang H."/>
            <person name="Chen S."/>
            <person name="He X."/>
            <person name="Wang R."/>
            <person name="Wang Y."/>
            <person name="Chen J."/>
            <person name="Wang L."/>
            <person name="Yu S."/>
            <person name="Wang B."/>
            <person name="Wei J."/>
            <person name="Song S."/>
            <person name="Lu X."/>
            <person name="Gao Z."/>
            <person name="Gu W."/>
            <person name="Deng X."/>
            <person name="Ma D."/>
            <person name="Wang S."/>
            <person name="Liang W."/>
            <person name="Fang L."/>
            <person name="Cai C."/>
            <person name="Zhu X."/>
            <person name="Zhou B."/>
            <person name="Zhang Y."/>
            <person name="Chen Z."/>
            <person name="Xu S."/>
            <person name="Zhu R."/>
            <person name="Wang S."/>
            <person name="Zhang T."/>
            <person name="Zhao G."/>
        </authorList>
    </citation>
    <scope>NUCLEOTIDE SEQUENCE [LARGE SCALE GENOMIC DNA]</scope>
    <source>
        <strain evidence="6">cv. Xinhai21</strain>
        <tissue evidence="5">Leaf</tissue>
    </source>
</reference>
<dbReference type="PANTHER" id="PTHR31305">
    <property type="entry name" value="SNARE-ASSOCIATED PROTEIN SNAPIN"/>
    <property type="match status" value="1"/>
</dbReference>
<name>A0A2P5VPD9_GOSBA</name>
<dbReference type="InterPro" id="IPR017246">
    <property type="entry name" value="Snapin"/>
</dbReference>
<dbReference type="GO" id="GO:0006886">
    <property type="term" value="P:intracellular protein transport"/>
    <property type="evidence" value="ECO:0007669"/>
    <property type="project" value="InterPro"/>
</dbReference>
<accession>A0A2P5VPD9</accession>
<evidence type="ECO:0000256" key="2">
    <source>
        <dbReference type="ARBA" id="ARBA00023054"/>
    </source>
</evidence>
<dbReference type="InterPro" id="IPR028119">
    <property type="entry name" value="Snapin/Pallidin/Snn1"/>
</dbReference>
<protein>
    <recommendedName>
        <fullName evidence="3">Biogenesis of lysosome-related organelles complex 1 subunit 7</fullName>
    </recommendedName>
</protein>